<evidence type="ECO:0000256" key="3">
    <source>
        <dbReference type="ARBA" id="ARBA00022801"/>
    </source>
</evidence>
<organism evidence="6 7">
    <name type="scientific">Propioniciclava soli</name>
    <dbReference type="NCBI Taxonomy" id="2775081"/>
    <lineage>
        <taxon>Bacteria</taxon>
        <taxon>Bacillati</taxon>
        <taxon>Actinomycetota</taxon>
        <taxon>Actinomycetes</taxon>
        <taxon>Propionibacteriales</taxon>
        <taxon>Propionibacteriaceae</taxon>
        <taxon>Propioniciclava</taxon>
    </lineage>
</organism>
<dbReference type="RefSeq" id="WP_342371957.1">
    <property type="nucleotide sequence ID" value="NZ_CP115965.1"/>
</dbReference>
<dbReference type="Gene3D" id="2.60.120.560">
    <property type="entry name" value="Exo-inulinase, domain 1"/>
    <property type="match status" value="1"/>
</dbReference>
<comment type="similarity">
    <text evidence="1">Belongs to the glycosyl hydrolase 32 family.</text>
</comment>
<feature type="domain" description="Glycosyl hydrolase family 32 N-terminal" evidence="5">
    <location>
        <begin position="20"/>
        <end position="300"/>
    </location>
</feature>
<dbReference type="InterPro" id="IPR013148">
    <property type="entry name" value="Glyco_hydro_32_N"/>
</dbReference>
<evidence type="ECO:0000313" key="7">
    <source>
        <dbReference type="Proteomes" id="UP001434337"/>
    </source>
</evidence>
<dbReference type="Pfam" id="PF00251">
    <property type="entry name" value="Glyco_hydro_32N"/>
    <property type="match status" value="1"/>
</dbReference>
<evidence type="ECO:0000259" key="5">
    <source>
        <dbReference type="Pfam" id="PF00251"/>
    </source>
</evidence>
<name>A0ABZ3C489_9ACTN</name>
<reference evidence="6 7" key="1">
    <citation type="journal article" date="2023" name="Environ Microbiome">
        <title>A coral-associated actinobacterium mitigates coral bleaching under heat stress.</title>
        <authorList>
            <person name="Li J."/>
            <person name="Zou Y."/>
            <person name="Li Q."/>
            <person name="Zhang J."/>
            <person name="Bourne D.G."/>
            <person name="Lyu Y."/>
            <person name="Liu C."/>
            <person name="Zhang S."/>
        </authorList>
    </citation>
    <scope>NUCLEOTIDE SEQUENCE [LARGE SCALE GENOMIC DNA]</scope>
    <source>
        <strain evidence="6 7">SCSIO 13291</strain>
    </source>
</reference>
<dbReference type="Gene3D" id="2.115.10.20">
    <property type="entry name" value="Glycosyl hydrolase domain, family 43"/>
    <property type="match status" value="1"/>
</dbReference>
<evidence type="ECO:0000256" key="1">
    <source>
        <dbReference type="ARBA" id="ARBA00009902"/>
    </source>
</evidence>
<dbReference type="SMART" id="SM00640">
    <property type="entry name" value="Glyco_32"/>
    <property type="match status" value="1"/>
</dbReference>
<dbReference type="PANTHER" id="PTHR43101:SF1">
    <property type="entry name" value="BETA-FRUCTOSIDASE"/>
    <property type="match status" value="1"/>
</dbReference>
<keyword evidence="4" id="KW-0326">Glycosidase</keyword>
<evidence type="ECO:0000256" key="2">
    <source>
        <dbReference type="ARBA" id="ARBA00012758"/>
    </source>
</evidence>
<sequence length="503" mass="56246">METTPVDSMMRKYMDQQGFFQPPHAWVGDVIPWQEDGTFHLFYLYESRRNPSAGMPWHRVVTDNLVDFRETGVALASGGPDAADFNVYTGSIVVDAEGIHHAFYTGQNPRRLGADGRPLQLVLHATSRDGMATWKRHSEHTFGATPGYETADWRDPFVFRDEEAGLWRMLVTARHSSGPARRRGVIAQCVSRDLRHWAAAEPFWDPRRYLAHECPEVFEWNGWWYLVWSEFSESFSTRYRMSRSLHGPWVAPDNDTLDGRAYYAAKSAARDGRRFFFGWISTRDGRTDDGPWQWAGTLAVLEAEQAPDGTLRFHPPQEVSTTFDAPIAALSPATTLEAPGGYADLVLPERVPSSFKVDALLDITAGTTECGVLLRASMDGDEAYVLRLEPRRGRLVFDRWPRRHTGDEQWQISGDVPFAVELERPVALPPGEHRLEVIVDGELCVATVDGAVSLSTRLYDRTTGHVGAFVGEGKVSVRSLTVTTRRASGEAQPRLPGALAATV</sequence>
<dbReference type="Proteomes" id="UP001434337">
    <property type="component" value="Chromosome"/>
</dbReference>
<dbReference type="CDD" id="cd08995">
    <property type="entry name" value="GH32_EcAec43-like"/>
    <property type="match status" value="1"/>
</dbReference>
<dbReference type="PANTHER" id="PTHR43101">
    <property type="entry name" value="BETA-FRUCTOSIDASE"/>
    <property type="match status" value="1"/>
</dbReference>
<keyword evidence="7" id="KW-1185">Reference proteome</keyword>
<dbReference type="EC" id="3.2.1.26" evidence="2"/>
<evidence type="ECO:0000313" key="6">
    <source>
        <dbReference type="EMBL" id="WZW97609.1"/>
    </source>
</evidence>
<dbReference type="EMBL" id="CP115965">
    <property type="protein sequence ID" value="WZW97609.1"/>
    <property type="molecule type" value="Genomic_DNA"/>
</dbReference>
<evidence type="ECO:0000256" key="4">
    <source>
        <dbReference type="ARBA" id="ARBA00023295"/>
    </source>
</evidence>
<dbReference type="InterPro" id="IPR023296">
    <property type="entry name" value="Glyco_hydro_beta-prop_sf"/>
</dbReference>
<dbReference type="InterPro" id="IPR051214">
    <property type="entry name" value="GH32_Enzymes"/>
</dbReference>
<keyword evidence="3" id="KW-0378">Hydrolase</keyword>
<dbReference type="InterPro" id="IPR001362">
    <property type="entry name" value="Glyco_hydro_32"/>
</dbReference>
<gene>
    <name evidence="6" type="ORF">PCC79_11935</name>
</gene>
<dbReference type="SUPFAM" id="SSF75005">
    <property type="entry name" value="Arabinanase/levansucrase/invertase"/>
    <property type="match status" value="1"/>
</dbReference>
<accession>A0ABZ3C489</accession>
<protein>
    <recommendedName>
        <fullName evidence="2">beta-fructofuranosidase</fullName>
        <ecNumber evidence="2">3.2.1.26</ecNumber>
    </recommendedName>
</protein>
<proteinExistence type="inferred from homology"/>